<name>A0A6G1CK21_9ORYZ</name>
<accession>A0A6G1CK21</accession>
<protein>
    <submittedName>
        <fullName evidence="2">Uncharacterized protein</fullName>
    </submittedName>
</protein>
<feature type="region of interest" description="Disordered" evidence="1">
    <location>
        <begin position="18"/>
        <end position="83"/>
    </location>
</feature>
<sequence>MRNPRPLLSIVAAGVRCAPEATPPSSAHGRRSPWVAGTHAQASLPPPLHPAEPTTASSGHRSSPVSASVPRPLATAAGLLPLR</sequence>
<organism evidence="2 3">
    <name type="scientific">Oryza meyeriana var. granulata</name>
    <dbReference type="NCBI Taxonomy" id="110450"/>
    <lineage>
        <taxon>Eukaryota</taxon>
        <taxon>Viridiplantae</taxon>
        <taxon>Streptophyta</taxon>
        <taxon>Embryophyta</taxon>
        <taxon>Tracheophyta</taxon>
        <taxon>Spermatophyta</taxon>
        <taxon>Magnoliopsida</taxon>
        <taxon>Liliopsida</taxon>
        <taxon>Poales</taxon>
        <taxon>Poaceae</taxon>
        <taxon>BOP clade</taxon>
        <taxon>Oryzoideae</taxon>
        <taxon>Oryzeae</taxon>
        <taxon>Oryzinae</taxon>
        <taxon>Oryza</taxon>
        <taxon>Oryza meyeriana</taxon>
    </lineage>
</organism>
<keyword evidence="3" id="KW-1185">Reference proteome</keyword>
<evidence type="ECO:0000313" key="3">
    <source>
        <dbReference type="Proteomes" id="UP000479710"/>
    </source>
</evidence>
<proteinExistence type="predicted"/>
<comment type="caution">
    <text evidence="2">The sequence shown here is derived from an EMBL/GenBank/DDBJ whole genome shotgun (WGS) entry which is preliminary data.</text>
</comment>
<reference evidence="2 3" key="1">
    <citation type="submission" date="2019-11" db="EMBL/GenBank/DDBJ databases">
        <title>Whole genome sequence of Oryza granulata.</title>
        <authorList>
            <person name="Li W."/>
        </authorList>
    </citation>
    <scope>NUCLEOTIDE SEQUENCE [LARGE SCALE GENOMIC DNA]</scope>
    <source>
        <strain evidence="3">cv. Menghai</strain>
        <tissue evidence="2">Leaf</tissue>
    </source>
</reference>
<dbReference type="Proteomes" id="UP000479710">
    <property type="component" value="Unassembled WGS sequence"/>
</dbReference>
<gene>
    <name evidence="2" type="ORF">E2562_026841</name>
</gene>
<feature type="compositionally biased region" description="Low complexity" evidence="1">
    <location>
        <begin position="61"/>
        <end position="72"/>
    </location>
</feature>
<evidence type="ECO:0000256" key="1">
    <source>
        <dbReference type="SAM" id="MobiDB-lite"/>
    </source>
</evidence>
<dbReference type="EMBL" id="SPHZ02000009">
    <property type="protein sequence ID" value="KAF0900114.1"/>
    <property type="molecule type" value="Genomic_DNA"/>
</dbReference>
<dbReference type="AlphaFoldDB" id="A0A6G1CK21"/>
<evidence type="ECO:0000313" key="2">
    <source>
        <dbReference type="EMBL" id="KAF0900114.1"/>
    </source>
</evidence>